<sequence length="472" mass="52253">MQKEDPKLSSVHKRAIQACYEDITESLDVDSIMDLCYSKGILTKPMKDDIMAMPTPAKKCRAFLDKLDSCTVDEFNEFLNVLKEKNYEYLADSIEQVLLEKTFINAEYYISLANKMSAKDSAHAKESAKRLIPIFKKLMSTNQLEINEVQTPLVLSSGIAPLKASSVDSTRMPSIHLVDQPESSKFLSRSMSTDLSNRRQAPHFTIVHETPNPRFRLIFSICFFKNGSQVQIVIDEDGDTKAILCDVQSQVIDVLVVSSCVWHAICNNQDIAAISCKPESVPMVKLFNSSGSHLKNIVLHQIEIPSRLGFFSDHQLLIADNKAKVLHIVDIQSDGSSNQNFGHGRVGDFESIEDIAVDSGKNHVFVADSQGRSVKSYDISGNLLFEYTGSDINSGINPKSLCVDSNGCVIIADNISNHIELLDQEGVFVKNIISKEPDIHSPIAVTFDRKGGLVVVTNVIGQPGIYIVTPEQ</sequence>
<dbReference type="GO" id="GO:0000209">
    <property type="term" value="P:protein polyubiquitination"/>
    <property type="evidence" value="ECO:0007669"/>
    <property type="project" value="TreeGrafter"/>
</dbReference>
<dbReference type="GO" id="GO:0042981">
    <property type="term" value="P:regulation of apoptotic process"/>
    <property type="evidence" value="ECO:0007669"/>
    <property type="project" value="InterPro"/>
</dbReference>
<reference evidence="1" key="1">
    <citation type="submission" date="2022-03" db="EMBL/GenBank/DDBJ databases">
        <authorList>
            <person name="Martin C."/>
        </authorList>
    </citation>
    <scope>NUCLEOTIDE SEQUENCE</scope>
</reference>
<dbReference type="SUPFAM" id="SSF47986">
    <property type="entry name" value="DEATH domain"/>
    <property type="match status" value="1"/>
</dbReference>
<dbReference type="AlphaFoldDB" id="A0A8J1URQ6"/>
<dbReference type="PROSITE" id="PS50209">
    <property type="entry name" value="CARD"/>
    <property type="match status" value="1"/>
</dbReference>
<accession>A0A8J1URQ6</accession>
<keyword evidence="2" id="KW-1185">Reference proteome</keyword>
<dbReference type="CDD" id="cd01671">
    <property type="entry name" value="CARD"/>
    <property type="match status" value="1"/>
</dbReference>
<dbReference type="InterPro" id="IPR011029">
    <property type="entry name" value="DEATH-like_dom_sf"/>
</dbReference>
<dbReference type="GO" id="GO:0043161">
    <property type="term" value="P:proteasome-mediated ubiquitin-dependent protein catabolic process"/>
    <property type="evidence" value="ECO:0007669"/>
    <property type="project" value="TreeGrafter"/>
</dbReference>
<dbReference type="OrthoDB" id="6327790at2759"/>
<dbReference type="InterPro" id="IPR001315">
    <property type="entry name" value="CARD"/>
</dbReference>
<dbReference type="InterPro" id="IPR011042">
    <property type="entry name" value="6-blade_b-propeller_TolB-like"/>
</dbReference>
<dbReference type="Gene3D" id="1.10.533.10">
    <property type="entry name" value="Death Domain, Fas"/>
    <property type="match status" value="1"/>
</dbReference>
<dbReference type="Proteomes" id="UP000749559">
    <property type="component" value="Unassembled WGS sequence"/>
</dbReference>
<dbReference type="GO" id="GO:0061630">
    <property type="term" value="F:ubiquitin protein ligase activity"/>
    <property type="evidence" value="ECO:0007669"/>
    <property type="project" value="TreeGrafter"/>
</dbReference>
<dbReference type="Gene3D" id="2.120.10.30">
    <property type="entry name" value="TolB, C-terminal domain"/>
    <property type="match status" value="1"/>
</dbReference>
<organism evidence="1 2">
    <name type="scientific">Owenia fusiformis</name>
    <name type="common">Polychaete worm</name>
    <dbReference type="NCBI Taxonomy" id="6347"/>
    <lineage>
        <taxon>Eukaryota</taxon>
        <taxon>Metazoa</taxon>
        <taxon>Spiralia</taxon>
        <taxon>Lophotrochozoa</taxon>
        <taxon>Annelida</taxon>
        <taxon>Polychaeta</taxon>
        <taxon>Sedentaria</taxon>
        <taxon>Canalipalpata</taxon>
        <taxon>Sabellida</taxon>
        <taxon>Oweniida</taxon>
        <taxon>Oweniidae</taxon>
        <taxon>Owenia</taxon>
    </lineage>
</organism>
<evidence type="ECO:0000313" key="2">
    <source>
        <dbReference type="Proteomes" id="UP000749559"/>
    </source>
</evidence>
<proteinExistence type="predicted"/>
<dbReference type="PANTHER" id="PTHR24104">
    <property type="entry name" value="E3 UBIQUITIN-PROTEIN LIGASE NHLRC1-RELATED"/>
    <property type="match status" value="1"/>
</dbReference>
<dbReference type="SMART" id="SM00114">
    <property type="entry name" value="CARD"/>
    <property type="match status" value="1"/>
</dbReference>
<gene>
    <name evidence="1" type="ORF">OFUS_LOCUS6821</name>
</gene>
<dbReference type="InterPro" id="IPR050952">
    <property type="entry name" value="TRIM-NHL_E3_ligases"/>
</dbReference>
<dbReference type="SUPFAM" id="SSF63829">
    <property type="entry name" value="Calcium-dependent phosphotriesterase"/>
    <property type="match status" value="1"/>
</dbReference>
<comment type="caution">
    <text evidence="1">The sequence shown here is derived from an EMBL/GenBank/DDBJ whole genome shotgun (WGS) entry which is preliminary data.</text>
</comment>
<name>A0A8J1URQ6_OWEFU</name>
<dbReference type="EMBL" id="CAIIXF020000003">
    <property type="protein sequence ID" value="CAH1780078.1"/>
    <property type="molecule type" value="Genomic_DNA"/>
</dbReference>
<protein>
    <submittedName>
        <fullName evidence="1">Uncharacterized protein</fullName>
    </submittedName>
</protein>
<dbReference type="PANTHER" id="PTHR24104:SF50">
    <property type="entry name" value="SMP-30_GLUCONOLACTONASE_LRE-LIKE REGION DOMAIN-CONTAINING PROTEIN"/>
    <property type="match status" value="1"/>
</dbReference>
<dbReference type="Pfam" id="PF00619">
    <property type="entry name" value="CARD"/>
    <property type="match status" value="1"/>
</dbReference>
<evidence type="ECO:0000313" key="1">
    <source>
        <dbReference type="EMBL" id="CAH1780078.1"/>
    </source>
</evidence>